<feature type="compositionally biased region" description="Basic and acidic residues" evidence="2">
    <location>
        <begin position="192"/>
        <end position="219"/>
    </location>
</feature>
<sequence>MSTTRGRPDDLTLRRALRRWAFNPVLREGPDVPAEIQHALAWLQRSTKPVSTLRRDENVRALLSALRRNLDGALAAASVANRKRRIINALLEYAVKERELLERNPIPAARKAASAPKTTMAIDRRRVLNPVQARSLFKAVGEQARSGPRLVAFFGCLYFAGLRPEEAVALRRRNLDLPVKGWGTIHLERSEPHAGREWTDSGKNRDLRPLKQRDEDEVRPVPCPPELTAMLHHHIKSFGISQDGRIFRGERNDNELPKLTIVRAWKRARTDTFTPEVAASPLGATPYDLRHAACSTWLNAGVPATTVADWAGHSVDVLLSTYARCIDGTTRTMQTMIDAVLGTT</sequence>
<feature type="domain" description="Tyr recombinase" evidence="3">
    <location>
        <begin position="123"/>
        <end position="338"/>
    </location>
</feature>
<feature type="region of interest" description="Disordered" evidence="2">
    <location>
        <begin position="192"/>
        <end position="221"/>
    </location>
</feature>
<dbReference type="InterPro" id="IPR050090">
    <property type="entry name" value="Tyrosine_recombinase_XerCD"/>
</dbReference>
<dbReference type="InterPro" id="IPR002104">
    <property type="entry name" value="Integrase_catalytic"/>
</dbReference>
<dbReference type="InterPro" id="IPR013762">
    <property type="entry name" value="Integrase-like_cat_sf"/>
</dbReference>
<evidence type="ECO:0000256" key="1">
    <source>
        <dbReference type="ARBA" id="ARBA00023172"/>
    </source>
</evidence>
<gene>
    <name evidence="4" type="ORF">ACFPM7_24765</name>
</gene>
<dbReference type="PANTHER" id="PTHR30349">
    <property type="entry name" value="PHAGE INTEGRASE-RELATED"/>
    <property type="match status" value="1"/>
</dbReference>
<dbReference type="EMBL" id="JBHSKF010000015">
    <property type="protein sequence ID" value="MFC5290278.1"/>
    <property type="molecule type" value="Genomic_DNA"/>
</dbReference>
<name>A0ABW0EV58_9PSEU</name>
<organism evidence="4 5">
    <name type="scientific">Actinokineospora guangxiensis</name>
    <dbReference type="NCBI Taxonomy" id="1490288"/>
    <lineage>
        <taxon>Bacteria</taxon>
        <taxon>Bacillati</taxon>
        <taxon>Actinomycetota</taxon>
        <taxon>Actinomycetes</taxon>
        <taxon>Pseudonocardiales</taxon>
        <taxon>Pseudonocardiaceae</taxon>
        <taxon>Actinokineospora</taxon>
    </lineage>
</organism>
<dbReference type="RefSeq" id="WP_378250162.1">
    <property type="nucleotide sequence ID" value="NZ_JBHSKF010000015.1"/>
</dbReference>
<evidence type="ECO:0000313" key="4">
    <source>
        <dbReference type="EMBL" id="MFC5290278.1"/>
    </source>
</evidence>
<evidence type="ECO:0000259" key="3">
    <source>
        <dbReference type="PROSITE" id="PS51898"/>
    </source>
</evidence>
<proteinExistence type="predicted"/>
<protein>
    <submittedName>
        <fullName evidence="4">Tyrosine-type recombinase/integrase</fullName>
    </submittedName>
</protein>
<evidence type="ECO:0000256" key="2">
    <source>
        <dbReference type="SAM" id="MobiDB-lite"/>
    </source>
</evidence>
<evidence type="ECO:0000313" key="5">
    <source>
        <dbReference type="Proteomes" id="UP001596157"/>
    </source>
</evidence>
<dbReference type="PANTHER" id="PTHR30349:SF64">
    <property type="entry name" value="PROPHAGE INTEGRASE INTD-RELATED"/>
    <property type="match status" value="1"/>
</dbReference>
<dbReference type="Gene3D" id="1.10.443.10">
    <property type="entry name" value="Intergrase catalytic core"/>
    <property type="match status" value="1"/>
</dbReference>
<dbReference type="InterPro" id="IPR011010">
    <property type="entry name" value="DNA_brk_join_enz"/>
</dbReference>
<dbReference type="Pfam" id="PF00589">
    <property type="entry name" value="Phage_integrase"/>
    <property type="match status" value="1"/>
</dbReference>
<keyword evidence="1" id="KW-0233">DNA recombination</keyword>
<comment type="caution">
    <text evidence="4">The sequence shown here is derived from an EMBL/GenBank/DDBJ whole genome shotgun (WGS) entry which is preliminary data.</text>
</comment>
<dbReference type="PROSITE" id="PS51898">
    <property type="entry name" value="TYR_RECOMBINASE"/>
    <property type="match status" value="1"/>
</dbReference>
<reference evidence="5" key="1">
    <citation type="journal article" date="2019" name="Int. J. Syst. Evol. Microbiol.">
        <title>The Global Catalogue of Microorganisms (GCM) 10K type strain sequencing project: providing services to taxonomists for standard genome sequencing and annotation.</title>
        <authorList>
            <consortium name="The Broad Institute Genomics Platform"/>
            <consortium name="The Broad Institute Genome Sequencing Center for Infectious Disease"/>
            <person name="Wu L."/>
            <person name="Ma J."/>
        </authorList>
    </citation>
    <scope>NUCLEOTIDE SEQUENCE [LARGE SCALE GENOMIC DNA]</scope>
    <source>
        <strain evidence="5">CCUG 59778</strain>
    </source>
</reference>
<accession>A0ABW0EV58</accession>
<dbReference type="Proteomes" id="UP001596157">
    <property type="component" value="Unassembled WGS sequence"/>
</dbReference>
<keyword evidence="5" id="KW-1185">Reference proteome</keyword>
<dbReference type="SUPFAM" id="SSF56349">
    <property type="entry name" value="DNA breaking-rejoining enzymes"/>
    <property type="match status" value="1"/>
</dbReference>